<dbReference type="Gene3D" id="3.40.50.2300">
    <property type="match status" value="1"/>
</dbReference>
<dbReference type="InterPro" id="IPR001789">
    <property type="entry name" value="Sig_transdc_resp-reg_receiver"/>
</dbReference>
<dbReference type="PROSITE" id="PS50110">
    <property type="entry name" value="RESPONSE_REGULATORY"/>
    <property type="match status" value="1"/>
</dbReference>
<evidence type="ECO:0000313" key="4">
    <source>
        <dbReference type="EMBL" id="SBV96423.1"/>
    </source>
</evidence>
<dbReference type="PANTHER" id="PTHR44591:SF3">
    <property type="entry name" value="RESPONSE REGULATORY DOMAIN-CONTAINING PROTEIN"/>
    <property type="match status" value="1"/>
</dbReference>
<dbReference type="InterPro" id="IPR011006">
    <property type="entry name" value="CheY-like_superfamily"/>
</dbReference>
<dbReference type="EMBL" id="FLUO01000001">
    <property type="protein sequence ID" value="SBV96423.1"/>
    <property type="molecule type" value="Genomic_DNA"/>
</dbReference>
<dbReference type="SUPFAM" id="SSF52172">
    <property type="entry name" value="CheY-like"/>
    <property type="match status" value="1"/>
</dbReference>
<dbReference type="GO" id="GO:0000160">
    <property type="term" value="P:phosphorelay signal transduction system"/>
    <property type="evidence" value="ECO:0007669"/>
    <property type="project" value="InterPro"/>
</dbReference>
<keyword evidence="1 2" id="KW-0597">Phosphoprotein</keyword>
<dbReference type="PANTHER" id="PTHR44591">
    <property type="entry name" value="STRESS RESPONSE REGULATOR PROTEIN 1"/>
    <property type="match status" value="1"/>
</dbReference>
<name>A0A212JAF2_9PROT</name>
<dbReference type="SMART" id="SM00448">
    <property type="entry name" value="REC"/>
    <property type="match status" value="1"/>
</dbReference>
<gene>
    <name evidence="4" type="ORF">KL86APRO_10757</name>
</gene>
<proteinExistence type="predicted"/>
<dbReference type="InterPro" id="IPR050595">
    <property type="entry name" value="Bact_response_regulator"/>
</dbReference>
<protein>
    <submittedName>
        <fullName evidence="4">Two component transcriptional regulator</fullName>
    </submittedName>
</protein>
<accession>A0A212JAF2</accession>
<dbReference type="AlphaFoldDB" id="A0A212JAF2"/>
<feature type="domain" description="Response regulatory" evidence="3">
    <location>
        <begin position="3"/>
        <end position="118"/>
    </location>
</feature>
<evidence type="ECO:0000256" key="1">
    <source>
        <dbReference type="ARBA" id="ARBA00022553"/>
    </source>
</evidence>
<evidence type="ECO:0000259" key="3">
    <source>
        <dbReference type="PROSITE" id="PS50110"/>
    </source>
</evidence>
<feature type="modified residue" description="4-aspartylphosphate" evidence="2">
    <location>
        <position position="52"/>
    </location>
</feature>
<reference evidence="4" key="1">
    <citation type="submission" date="2016-04" db="EMBL/GenBank/DDBJ databases">
        <authorList>
            <person name="Evans L.H."/>
            <person name="Alamgir A."/>
            <person name="Owens N."/>
            <person name="Weber N.D."/>
            <person name="Virtaneva K."/>
            <person name="Barbian K."/>
            <person name="Babar A."/>
            <person name="Rosenke K."/>
        </authorList>
    </citation>
    <scope>NUCLEOTIDE SEQUENCE</scope>
    <source>
        <strain evidence="4">86</strain>
    </source>
</reference>
<sequence>MRRVLIVEDSAPGAHLWSELVSLAGGEAEVARTGAEALAAAAARPPALVVMDLRLPDGSGVDWARRLRGSIGDAPIWACSGLDAHELLDDAWDDPPFAAFVAKPFTAGEVLARLKVALA</sequence>
<dbReference type="Pfam" id="PF00072">
    <property type="entry name" value="Response_reg"/>
    <property type="match status" value="1"/>
</dbReference>
<evidence type="ECO:0000256" key="2">
    <source>
        <dbReference type="PROSITE-ProRule" id="PRU00169"/>
    </source>
</evidence>
<organism evidence="4">
    <name type="scientific">uncultured Alphaproteobacteria bacterium</name>
    <dbReference type="NCBI Taxonomy" id="91750"/>
    <lineage>
        <taxon>Bacteria</taxon>
        <taxon>Pseudomonadati</taxon>
        <taxon>Pseudomonadota</taxon>
        <taxon>Alphaproteobacteria</taxon>
        <taxon>environmental samples</taxon>
    </lineage>
</organism>